<dbReference type="FunFam" id="3.80.10.10:FF:000471">
    <property type="entry name" value="Leucine rich repeat containing 29"/>
    <property type="match status" value="1"/>
</dbReference>
<feature type="domain" description="F-box/LRR-repeat protein 15-like leucin rich repeat" evidence="2">
    <location>
        <begin position="517"/>
        <end position="635"/>
    </location>
</feature>
<dbReference type="EMBL" id="MKHE01000004">
    <property type="protein sequence ID" value="OWK15706.1"/>
    <property type="molecule type" value="Genomic_DNA"/>
</dbReference>
<reference evidence="3 4" key="1">
    <citation type="journal article" date="2018" name="Mol. Genet. Genomics">
        <title>The red deer Cervus elaphus genome CerEla1.0: sequencing, annotating, genes, and chromosomes.</title>
        <authorList>
            <person name="Bana N.A."/>
            <person name="Nyiri A."/>
            <person name="Nagy J."/>
            <person name="Frank K."/>
            <person name="Nagy T."/>
            <person name="Steger V."/>
            <person name="Schiller M."/>
            <person name="Lakatos P."/>
            <person name="Sugar L."/>
            <person name="Horn P."/>
            <person name="Barta E."/>
            <person name="Orosz L."/>
        </authorList>
    </citation>
    <scope>NUCLEOTIDE SEQUENCE [LARGE SCALE GENOMIC DNA]</scope>
    <source>
        <strain evidence="3">Hungarian</strain>
    </source>
</reference>
<dbReference type="FunFam" id="3.80.10.10:FF:002778">
    <property type="entry name" value="LOC502201 protein"/>
    <property type="match status" value="1"/>
</dbReference>
<gene>
    <name evidence="3" type="ORF">Celaphus_00004229</name>
</gene>
<dbReference type="PANTHER" id="PTHR13318">
    <property type="entry name" value="PARTNER OF PAIRED, ISOFORM B-RELATED"/>
    <property type="match status" value="1"/>
</dbReference>
<organism evidence="3 4">
    <name type="scientific">Cervus elaphus hippelaphus</name>
    <name type="common">European red deer</name>
    <dbReference type="NCBI Taxonomy" id="46360"/>
    <lineage>
        <taxon>Eukaryota</taxon>
        <taxon>Metazoa</taxon>
        <taxon>Chordata</taxon>
        <taxon>Craniata</taxon>
        <taxon>Vertebrata</taxon>
        <taxon>Euteleostomi</taxon>
        <taxon>Mammalia</taxon>
        <taxon>Eutheria</taxon>
        <taxon>Laurasiatheria</taxon>
        <taxon>Artiodactyla</taxon>
        <taxon>Ruminantia</taxon>
        <taxon>Pecora</taxon>
        <taxon>Cervidae</taxon>
        <taxon>Cervinae</taxon>
        <taxon>Cervus</taxon>
    </lineage>
</organism>
<feature type="domain" description="F-box/LRR-repeat protein 15-like leucin rich repeat" evidence="2">
    <location>
        <begin position="208"/>
        <end position="324"/>
    </location>
</feature>
<accession>A0A212DBW3</accession>
<dbReference type="GO" id="GO:0019005">
    <property type="term" value="C:SCF ubiquitin ligase complex"/>
    <property type="evidence" value="ECO:0007669"/>
    <property type="project" value="TreeGrafter"/>
</dbReference>
<dbReference type="SUPFAM" id="SSF52047">
    <property type="entry name" value="RNI-like"/>
    <property type="match status" value="2"/>
</dbReference>
<proteinExistence type="predicted"/>
<evidence type="ECO:0000259" key="2">
    <source>
        <dbReference type="Pfam" id="PF25372"/>
    </source>
</evidence>
<sequence length="639" mass="68908">MKMWATKVMVTYILSFLPLSDQKEASLVSRAWYCAAQNALRESLGLRGITCISLTNLDGSPASLQVLRSVTHHLGPHLQSLCLGGGSPTEASFVALILGCPALRILDLSGCNSLFTSGMLLAQPETAQQVQQALSGLRELSLASLRDLADLSFNRLSSCAPCLERLSLAYCHLTFQLGPAWGSTDPQDSSPSQLSFRNLLRFLKERAGRLHALDLSGTGLPPEALRALGQVAGLQLQELSLHSCRDLSTEAVAALCHQQPGLTSLDLSGCSELADGAVLAVSRGLRHLRHLSLRKLQRLTDAGCSALGGLQELQCLDMAECCLVRGRELAQSLGSVRGPPPPLASLSLAYCSSLKDASVLSLIPALGPRLRVLDLSSCVALTNQTLQAICTYLTHLSVLRLAWCKELGDWGLLGLGEPIKAPSQEPQSWRAGGTWAQLPSDPLRQQLRARLRRNLSSRSFLPQPHEELEHWASSPKDLSPQPQGPSLLMLQALRELDLTACSKLTDASLTKVLRFPQLRQLSLSLLPALTDKALVAVAKGCPSLERLALSHCSLLSDHGWAQAASSWPRLQHLNLSSCSQLTEQTLDSIGQACRQLRMVDVAMCPGISIASVRRFQAQLPEVTCIQSRFVGGADLTLTL</sequence>
<feature type="signal peptide" evidence="1">
    <location>
        <begin position="1"/>
        <end position="25"/>
    </location>
</feature>
<name>A0A212DBW3_CEREH</name>
<dbReference type="InterPro" id="IPR057207">
    <property type="entry name" value="FBXL15_LRR"/>
</dbReference>
<dbReference type="Gene3D" id="3.80.10.10">
    <property type="entry name" value="Ribonuclease Inhibitor"/>
    <property type="match status" value="4"/>
</dbReference>
<dbReference type="OrthoDB" id="27842at2759"/>
<dbReference type="Proteomes" id="UP000242450">
    <property type="component" value="Chromosome 4"/>
</dbReference>
<dbReference type="SMART" id="SM00367">
    <property type="entry name" value="LRR_CC"/>
    <property type="match status" value="14"/>
</dbReference>
<dbReference type="InterPro" id="IPR032675">
    <property type="entry name" value="LRR_dom_sf"/>
</dbReference>
<dbReference type="AlphaFoldDB" id="A0A212DBW3"/>
<dbReference type="InterPro" id="IPR006553">
    <property type="entry name" value="Leu-rich_rpt_Cys-con_subtyp"/>
</dbReference>
<protein>
    <recommendedName>
        <fullName evidence="2">F-box/LRR-repeat protein 15-like leucin rich repeat domain-containing protein</fullName>
    </recommendedName>
</protein>
<dbReference type="Pfam" id="PF25372">
    <property type="entry name" value="DUF7885"/>
    <property type="match status" value="2"/>
</dbReference>
<feature type="chain" id="PRO_5012555552" description="F-box/LRR-repeat protein 15-like leucin rich repeat domain-containing protein" evidence="1">
    <location>
        <begin position="26"/>
        <end position="639"/>
    </location>
</feature>
<evidence type="ECO:0000256" key="1">
    <source>
        <dbReference type="SAM" id="SignalP"/>
    </source>
</evidence>
<keyword evidence="1" id="KW-0732">Signal</keyword>
<comment type="caution">
    <text evidence="3">The sequence shown here is derived from an EMBL/GenBank/DDBJ whole genome shotgun (WGS) entry which is preliminary data.</text>
</comment>
<evidence type="ECO:0000313" key="4">
    <source>
        <dbReference type="Proteomes" id="UP000242450"/>
    </source>
</evidence>
<dbReference type="PANTHER" id="PTHR13318:SF169">
    <property type="entry name" value="F-BOX AND LEUCINE-RICH REPEAT PROTEIN 9"/>
    <property type="match status" value="1"/>
</dbReference>
<dbReference type="GO" id="GO:0031146">
    <property type="term" value="P:SCF-dependent proteasomal ubiquitin-dependent protein catabolic process"/>
    <property type="evidence" value="ECO:0007669"/>
    <property type="project" value="TreeGrafter"/>
</dbReference>
<keyword evidence="4" id="KW-1185">Reference proteome</keyword>
<evidence type="ECO:0000313" key="3">
    <source>
        <dbReference type="EMBL" id="OWK15706.1"/>
    </source>
</evidence>